<keyword evidence="1" id="KW-0805">Transcription regulation</keyword>
<evidence type="ECO:0000259" key="4">
    <source>
        <dbReference type="PROSITE" id="PS01124"/>
    </source>
</evidence>
<dbReference type="InterPro" id="IPR018060">
    <property type="entry name" value="HTH_AraC"/>
</dbReference>
<dbReference type="InterPro" id="IPR009057">
    <property type="entry name" value="Homeodomain-like_sf"/>
</dbReference>
<dbReference type="PROSITE" id="PS00041">
    <property type="entry name" value="HTH_ARAC_FAMILY_1"/>
    <property type="match status" value="1"/>
</dbReference>
<dbReference type="EMBL" id="JBHSXS010000001">
    <property type="protein sequence ID" value="MFC6878703.1"/>
    <property type="molecule type" value="Genomic_DNA"/>
</dbReference>
<dbReference type="Pfam" id="PF02311">
    <property type="entry name" value="AraC_binding"/>
    <property type="match status" value="1"/>
</dbReference>
<protein>
    <submittedName>
        <fullName evidence="5">AraC family transcriptional regulator</fullName>
    </submittedName>
</protein>
<dbReference type="SMART" id="SM00342">
    <property type="entry name" value="HTH_ARAC"/>
    <property type="match status" value="1"/>
</dbReference>
<dbReference type="PANTHER" id="PTHR11019:SF199">
    <property type="entry name" value="HTH-TYPE TRANSCRIPTIONAL REGULATOR NIMR"/>
    <property type="match status" value="1"/>
</dbReference>
<dbReference type="RefSeq" id="WP_206681070.1">
    <property type="nucleotide sequence ID" value="NZ_JBHSXE010000001.1"/>
</dbReference>
<dbReference type="Gene3D" id="2.60.120.10">
    <property type="entry name" value="Jelly Rolls"/>
    <property type="match status" value="1"/>
</dbReference>
<evidence type="ECO:0000256" key="3">
    <source>
        <dbReference type="ARBA" id="ARBA00023163"/>
    </source>
</evidence>
<keyword evidence="3" id="KW-0804">Transcription</keyword>
<dbReference type="Pfam" id="PF12833">
    <property type="entry name" value="HTH_18"/>
    <property type="match status" value="1"/>
</dbReference>
<dbReference type="PANTHER" id="PTHR11019">
    <property type="entry name" value="HTH-TYPE TRANSCRIPTIONAL REGULATOR NIMR"/>
    <property type="match status" value="1"/>
</dbReference>
<dbReference type="SUPFAM" id="SSF46689">
    <property type="entry name" value="Homeodomain-like"/>
    <property type="match status" value="1"/>
</dbReference>
<name>A0ABW2CAG6_9ACTN</name>
<dbReference type="Proteomes" id="UP001596380">
    <property type="component" value="Unassembled WGS sequence"/>
</dbReference>
<evidence type="ECO:0000313" key="6">
    <source>
        <dbReference type="Proteomes" id="UP001596380"/>
    </source>
</evidence>
<dbReference type="Gene3D" id="1.10.10.60">
    <property type="entry name" value="Homeodomain-like"/>
    <property type="match status" value="1"/>
</dbReference>
<gene>
    <name evidence="5" type="ORF">ACFQKB_02870</name>
</gene>
<dbReference type="CDD" id="cd06124">
    <property type="entry name" value="cupin_NimR-like_N"/>
    <property type="match status" value="1"/>
</dbReference>
<dbReference type="InterPro" id="IPR018062">
    <property type="entry name" value="HTH_AraC-typ_CS"/>
</dbReference>
<dbReference type="InterPro" id="IPR020449">
    <property type="entry name" value="Tscrpt_reg_AraC-type_HTH"/>
</dbReference>
<dbReference type="InterPro" id="IPR014710">
    <property type="entry name" value="RmlC-like_jellyroll"/>
</dbReference>
<comment type="caution">
    <text evidence="5">The sequence shown here is derived from an EMBL/GenBank/DDBJ whole genome shotgun (WGS) entry which is preliminary data.</text>
</comment>
<reference evidence="6" key="1">
    <citation type="journal article" date="2019" name="Int. J. Syst. Evol. Microbiol.">
        <title>The Global Catalogue of Microorganisms (GCM) 10K type strain sequencing project: providing services to taxonomists for standard genome sequencing and annotation.</title>
        <authorList>
            <consortium name="The Broad Institute Genomics Platform"/>
            <consortium name="The Broad Institute Genome Sequencing Center for Infectious Disease"/>
            <person name="Wu L."/>
            <person name="Ma J."/>
        </authorList>
    </citation>
    <scope>NUCLEOTIDE SEQUENCE [LARGE SCALE GENOMIC DNA]</scope>
    <source>
        <strain evidence="6">JCM 3369</strain>
    </source>
</reference>
<dbReference type="InterPro" id="IPR011051">
    <property type="entry name" value="RmlC_Cupin_sf"/>
</dbReference>
<dbReference type="PRINTS" id="PR00032">
    <property type="entry name" value="HTHARAC"/>
</dbReference>
<dbReference type="PROSITE" id="PS01124">
    <property type="entry name" value="HTH_ARAC_FAMILY_2"/>
    <property type="match status" value="1"/>
</dbReference>
<proteinExistence type="predicted"/>
<accession>A0ABW2CAG6</accession>
<keyword evidence="6" id="KW-1185">Reference proteome</keyword>
<evidence type="ECO:0000313" key="5">
    <source>
        <dbReference type="EMBL" id="MFC6878703.1"/>
    </source>
</evidence>
<feature type="domain" description="HTH araC/xylS-type" evidence="4">
    <location>
        <begin position="164"/>
        <end position="264"/>
    </location>
</feature>
<keyword evidence="2" id="KW-0238">DNA-binding</keyword>
<dbReference type="SUPFAM" id="SSF51182">
    <property type="entry name" value="RmlC-like cupins"/>
    <property type="match status" value="1"/>
</dbReference>
<sequence length="265" mass="28332">MMSRSGQTGEAEARDAFALHEPGGALIIGSFAMPSWRSFGRHEHDWHQIAWAAEGVLLVEAAGATWVLPPPRALWIPAGVPHATSAHVPAKMRSPYLRPDACPVDWTEPTVINVSPLLRQLILYLADPGLDDGARVRGEAVVHDLVEPAAVGTAGVAVPMPADARALRVAEALLADPADGRTLDAWGRLVGASGRTLARTFEAETGMSFGRWRTQVRMRAALGHLAEGLPVTSVAHRVGYVTPSAFVAVFRRAFGVSPARYFQSA</sequence>
<dbReference type="InterPro" id="IPR003313">
    <property type="entry name" value="AraC-bd"/>
</dbReference>
<organism evidence="5 6">
    <name type="scientific">Actinomadura yumaensis</name>
    <dbReference type="NCBI Taxonomy" id="111807"/>
    <lineage>
        <taxon>Bacteria</taxon>
        <taxon>Bacillati</taxon>
        <taxon>Actinomycetota</taxon>
        <taxon>Actinomycetes</taxon>
        <taxon>Streptosporangiales</taxon>
        <taxon>Thermomonosporaceae</taxon>
        <taxon>Actinomadura</taxon>
    </lineage>
</organism>
<evidence type="ECO:0000256" key="2">
    <source>
        <dbReference type="ARBA" id="ARBA00023125"/>
    </source>
</evidence>
<evidence type="ECO:0000256" key="1">
    <source>
        <dbReference type="ARBA" id="ARBA00023015"/>
    </source>
</evidence>